<dbReference type="OrthoDB" id="3246025at2759"/>
<dbReference type="EMBL" id="KN824153">
    <property type="protein sequence ID" value="KIO15372.1"/>
    <property type="molecule type" value="Genomic_DNA"/>
</dbReference>
<keyword evidence="2" id="KW-1185">Reference proteome</keyword>
<dbReference type="SUPFAM" id="SSF52047">
    <property type="entry name" value="RNI-like"/>
    <property type="match status" value="1"/>
</dbReference>
<sequence>MPSRQFAFAAPQLKELKLIGVAVDFSSPLFHNLHLLSLDLKEHEPQAIKHIIHQILRQSPHLKRLFVQKPRFRPLLENPRPVNEETLSHTSLVDLHLDFEGAVLDAIVFSTRFPSLRSFHSGYKNRLTLNNWHLPVLAGNSPFPSLQTIALSGNPHDRQPDRHLANALRTLASLKRLELQLFDMTHVADALLALGDSCPQLEALTFLQCTGIDLNQVRSTVDMRLRVDGMTELLELDIYGGIITTNYPELKATKAWLKEHVKDVTLWVDHGAGVPSPM</sequence>
<proteinExistence type="predicted"/>
<accession>A0A0C3L0Y6</accession>
<gene>
    <name evidence="1" type="ORF">M407DRAFT_35066</name>
</gene>
<dbReference type="STRING" id="1051891.A0A0C3L0Y6"/>
<organism evidence="1 2">
    <name type="scientific">Tulasnella calospora MUT 4182</name>
    <dbReference type="NCBI Taxonomy" id="1051891"/>
    <lineage>
        <taxon>Eukaryota</taxon>
        <taxon>Fungi</taxon>
        <taxon>Dikarya</taxon>
        <taxon>Basidiomycota</taxon>
        <taxon>Agaricomycotina</taxon>
        <taxon>Agaricomycetes</taxon>
        <taxon>Cantharellales</taxon>
        <taxon>Tulasnellaceae</taxon>
        <taxon>Tulasnella</taxon>
    </lineage>
</organism>
<evidence type="ECO:0000313" key="2">
    <source>
        <dbReference type="Proteomes" id="UP000054248"/>
    </source>
</evidence>
<dbReference type="Gene3D" id="3.80.10.10">
    <property type="entry name" value="Ribonuclease Inhibitor"/>
    <property type="match status" value="1"/>
</dbReference>
<dbReference type="InterPro" id="IPR032675">
    <property type="entry name" value="LRR_dom_sf"/>
</dbReference>
<protein>
    <submittedName>
        <fullName evidence="1">Uncharacterized protein</fullName>
    </submittedName>
</protein>
<dbReference type="HOGENOM" id="CLU_1125224_0_0_1"/>
<reference evidence="1 2" key="1">
    <citation type="submission" date="2014-04" db="EMBL/GenBank/DDBJ databases">
        <authorList>
            <consortium name="DOE Joint Genome Institute"/>
            <person name="Kuo A."/>
            <person name="Girlanda M."/>
            <person name="Perotto S."/>
            <person name="Kohler A."/>
            <person name="Nagy L.G."/>
            <person name="Floudas D."/>
            <person name="Copeland A."/>
            <person name="Barry K.W."/>
            <person name="Cichocki N."/>
            <person name="Veneault-Fourrey C."/>
            <person name="LaButti K."/>
            <person name="Lindquist E.A."/>
            <person name="Lipzen A."/>
            <person name="Lundell T."/>
            <person name="Morin E."/>
            <person name="Murat C."/>
            <person name="Sun H."/>
            <person name="Tunlid A."/>
            <person name="Henrissat B."/>
            <person name="Grigoriev I.V."/>
            <person name="Hibbett D.S."/>
            <person name="Martin F."/>
            <person name="Nordberg H.P."/>
            <person name="Cantor M.N."/>
            <person name="Hua S.X."/>
        </authorList>
    </citation>
    <scope>NUCLEOTIDE SEQUENCE [LARGE SCALE GENOMIC DNA]</scope>
    <source>
        <strain evidence="1 2">MUT 4182</strain>
    </source>
</reference>
<dbReference type="Proteomes" id="UP000054248">
    <property type="component" value="Unassembled WGS sequence"/>
</dbReference>
<reference evidence="2" key="2">
    <citation type="submission" date="2015-01" db="EMBL/GenBank/DDBJ databases">
        <title>Evolutionary Origins and Diversification of the Mycorrhizal Mutualists.</title>
        <authorList>
            <consortium name="DOE Joint Genome Institute"/>
            <consortium name="Mycorrhizal Genomics Consortium"/>
            <person name="Kohler A."/>
            <person name="Kuo A."/>
            <person name="Nagy L.G."/>
            <person name="Floudas D."/>
            <person name="Copeland A."/>
            <person name="Barry K.W."/>
            <person name="Cichocki N."/>
            <person name="Veneault-Fourrey C."/>
            <person name="LaButti K."/>
            <person name="Lindquist E.A."/>
            <person name="Lipzen A."/>
            <person name="Lundell T."/>
            <person name="Morin E."/>
            <person name="Murat C."/>
            <person name="Riley R."/>
            <person name="Ohm R."/>
            <person name="Sun H."/>
            <person name="Tunlid A."/>
            <person name="Henrissat B."/>
            <person name="Grigoriev I.V."/>
            <person name="Hibbett D.S."/>
            <person name="Martin F."/>
        </authorList>
    </citation>
    <scope>NUCLEOTIDE SEQUENCE [LARGE SCALE GENOMIC DNA]</scope>
    <source>
        <strain evidence="2">MUT 4182</strain>
    </source>
</reference>
<dbReference type="AlphaFoldDB" id="A0A0C3L0Y6"/>
<evidence type="ECO:0000313" key="1">
    <source>
        <dbReference type="EMBL" id="KIO15372.1"/>
    </source>
</evidence>
<name>A0A0C3L0Y6_9AGAM</name>